<dbReference type="SUPFAM" id="SSF52540">
    <property type="entry name" value="P-loop containing nucleoside triphosphate hydrolases"/>
    <property type="match status" value="1"/>
</dbReference>
<gene>
    <name evidence="2" type="ORF">AALO17_23730</name>
    <name evidence="3" type="ORF">BO223_00150</name>
</gene>
<organism evidence="2 4">
    <name type="scientific">Faecalibaculum rodentium</name>
    <dbReference type="NCBI Taxonomy" id="1702221"/>
    <lineage>
        <taxon>Bacteria</taxon>
        <taxon>Bacillati</taxon>
        <taxon>Bacillota</taxon>
        <taxon>Erysipelotrichia</taxon>
        <taxon>Erysipelotrichales</taxon>
        <taxon>Erysipelotrichaceae</taxon>
        <taxon>Faecalibaculum</taxon>
    </lineage>
</organism>
<dbReference type="Gene3D" id="3.40.50.300">
    <property type="entry name" value="P-loop containing nucleotide triphosphate hydrolases"/>
    <property type="match status" value="1"/>
</dbReference>
<dbReference type="InterPro" id="IPR003593">
    <property type="entry name" value="AAA+_ATPase"/>
</dbReference>
<dbReference type="Proteomes" id="UP000186758">
    <property type="component" value="Unassembled WGS sequence"/>
</dbReference>
<dbReference type="PANTHER" id="PTHR42935:SF1">
    <property type="entry name" value="SLR0930 PROTEIN"/>
    <property type="match status" value="1"/>
</dbReference>
<evidence type="ECO:0000313" key="2">
    <source>
        <dbReference type="EMBL" id="AMK55507.1"/>
    </source>
</evidence>
<reference evidence="3 5" key="2">
    <citation type="submission" date="2016-11" db="EMBL/GenBank/DDBJ databases">
        <title>Description of two novel members of the family Erysipelotrichaceae: Ileibacterium lipovorans gen. nov., sp. nov. and Dubosiella newyorkensis, gen. nov., sp. nov.</title>
        <authorList>
            <person name="Cox L.M."/>
            <person name="Sohn J."/>
            <person name="Tyrrell K.L."/>
            <person name="Citron D.M."/>
            <person name="Lawson P.A."/>
            <person name="Patel N.B."/>
            <person name="Iizumi T."/>
            <person name="Perez-Perez G.I."/>
            <person name="Goldstein E.J."/>
            <person name="Blaser M.J."/>
        </authorList>
    </citation>
    <scope>NUCLEOTIDE SEQUENCE [LARGE SCALE GENOMIC DNA]</scope>
    <source>
        <strain evidence="3 5">NYU-BL-K8</strain>
    </source>
</reference>
<dbReference type="KEGG" id="fro:AALO17_23730"/>
<accession>A0A140DXY0</accession>
<name>A0A140DXY0_9FIRM</name>
<dbReference type="EMBL" id="MPJZ01000004">
    <property type="protein sequence ID" value="OLU47420.1"/>
    <property type="molecule type" value="Genomic_DNA"/>
</dbReference>
<dbReference type="Pfam" id="PF05673">
    <property type="entry name" value="DUF815"/>
    <property type="match status" value="1"/>
</dbReference>
<dbReference type="AlphaFoldDB" id="A0A140DXY0"/>
<dbReference type="GeneID" id="78478906"/>
<proteinExistence type="predicted"/>
<dbReference type="PATRIC" id="fig|1702221.3.peg.2304"/>
<dbReference type="EMBL" id="CP011391">
    <property type="protein sequence ID" value="AMK55507.1"/>
    <property type="molecule type" value="Genomic_DNA"/>
</dbReference>
<dbReference type="OrthoDB" id="9812140at2"/>
<evidence type="ECO:0000313" key="4">
    <source>
        <dbReference type="Proteomes" id="UP000069771"/>
    </source>
</evidence>
<dbReference type="CDD" id="cd00009">
    <property type="entry name" value="AAA"/>
    <property type="match status" value="1"/>
</dbReference>
<protein>
    <submittedName>
        <fullName evidence="2">Type I restriction-modification system, M subunit</fullName>
    </submittedName>
</protein>
<reference evidence="2 4" key="1">
    <citation type="journal article" date="2016" name="Gut Pathog.">
        <title>Whole genome sequencing of "Faecalibaculum rodentium" ALO17, isolated from C57BL/6J laboratory mouse feces.</title>
        <authorList>
            <person name="Lim S."/>
            <person name="Chang D.H."/>
            <person name="Ahn S."/>
            <person name="Kim B.C."/>
        </authorList>
    </citation>
    <scope>NUCLEOTIDE SEQUENCE [LARGE SCALE GENOMIC DNA]</scope>
    <source>
        <strain evidence="2 4">Alo17</strain>
    </source>
</reference>
<dbReference type="SMART" id="SM00382">
    <property type="entry name" value="AAA"/>
    <property type="match status" value="1"/>
</dbReference>
<sequence length="398" mass="44964">MTPRDYYGWTRCFALFRGLEEDPVIHAFYELLKDPTPESYALFVHELYETGNTNWTRYFREQVLSLETGCVKLASRQKMIPAVMLSAAKTELYALSEMALLSPGFFDIYGYKAGYTVEDECSLYPLWLERVSSVSRHGFGAFAKWHMFRLEADDRTDAGYRLLPVTNPDPVKLSDLVGYKRQQQEVLDNTQALANGAKAANILLYGDAGTGKSATVKAVANELRDEGIRLIELNKSSLHLLPGLLDELAGQPLKFILFIDDLSFRENDDDFAALKAVLEGSASTRSRNTVIYATSNRRHIVKETFQAREGDEIHRQDTMQETVSLSERFGLRVYFEKPDKALYLQIVDSLAKREGIREKDLVKLAEQFALRKAGRSARAARQLVDQLAAKDKGGETEC</sequence>
<keyword evidence="4" id="KW-1185">Reference proteome</keyword>
<dbReference type="Proteomes" id="UP000069771">
    <property type="component" value="Chromosome"/>
</dbReference>
<feature type="domain" description="AAA+ ATPase" evidence="1">
    <location>
        <begin position="198"/>
        <end position="339"/>
    </location>
</feature>
<evidence type="ECO:0000313" key="5">
    <source>
        <dbReference type="Proteomes" id="UP000186758"/>
    </source>
</evidence>
<evidence type="ECO:0000259" key="1">
    <source>
        <dbReference type="SMART" id="SM00382"/>
    </source>
</evidence>
<dbReference type="STRING" id="1702221.AALO17_23730"/>
<dbReference type="RefSeq" id="WP_067559253.1">
    <property type="nucleotide sequence ID" value="NZ_CAKOCV010000003.1"/>
</dbReference>
<dbReference type="InterPro" id="IPR027417">
    <property type="entry name" value="P-loop_NTPase"/>
</dbReference>
<evidence type="ECO:0000313" key="3">
    <source>
        <dbReference type="EMBL" id="OLU47420.1"/>
    </source>
</evidence>
<dbReference type="PANTHER" id="PTHR42935">
    <property type="entry name" value="SLR0930 PROTEIN"/>
    <property type="match status" value="1"/>
</dbReference>
<dbReference type="InterPro" id="IPR008533">
    <property type="entry name" value="DUF815"/>
</dbReference>